<feature type="domain" description="EamA" evidence="7">
    <location>
        <begin position="144"/>
        <end position="277"/>
    </location>
</feature>
<dbReference type="Pfam" id="PF00892">
    <property type="entry name" value="EamA"/>
    <property type="match status" value="2"/>
</dbReference>
<dbReference type="GO" id="GO:0016020">
    <property type="term" value="C:membrane"/>
    <property type="evidence" value="ECO:0007669"/>
    <property type="project" value="UniProtKB-SubCell"/>
</dbReference>
<keyword evidence="9" id="KW-1185">Reference proteome</keyword>
<evidence type="ECO:0000313" key="9">
    <source>
        <dbReference type="Proteomes" id="UP000592181"/>
    </source>
</evidence>
<evidence type="ECO:0000256" key="5">
    <source>
        <dbReference type="ARBA" id="ARBA00023136"/>
    </source>
</evidence>
<feature type="transmembrane region" description="Helical" evidence="6">
    <location>
        <begin position="237"/>
        <end position="255"/>
    </location>
</feature>
<evidence type="ECO:0000256" key="6">
    <source>
        <dbReference type="SAM" id="Phobius"/>
    </source>
</evidence>
<feature type="transmembrane region" description="Helical" evidence="6">
    <location>
        <begin position="115"/>
        <end position="133"/>
    </location>
</feature>
<comment type="subcellular location">
    <subcellularLocation>
        <location evidence="1">Membrane</location>
        <topology evidence="1">Multi-pass membrane protein</topology>
    </subcellularLocation>
</comment>
<reference evidence="8 9" key="1">
    <citation type="submission" date="2020-07" db="EMBL/GenBank/DDBJ databases">
        <title>Sequencing the genomes of 1000 actinobacteria strains.</title>
        <authorList>
            <person name="Klenk H.-P."/>
        </authorList>
    </citation>
    <scope>NUCLEOTIDE SEQUENCE [LARGE SCALE GENOMIC DNA]</scope>
    <source>
        <strain evidence="8 9">DSM 24723</strain>
    </source>
</reference>
<evidence type="ECO:0000259" key="7">
    <source>
        <dbReference type="Pfam" id="PF00892"/>
    </source>
</evidence>
<evidence type="ECO:0000313" key="8">
    <source>
        <dbReference type="EMBL" id="NYG35778.1"/>
    </source>
</evidence>
<dbReference type="AlphaFoldDB" id="A0A852WZZ8"/>
<dbReference type="Proteomes" id="UP000592181">
    <property type="component" value="Unassembled WGS sequence"/>
</dbReference>
<proteinExistence type="inferred from homology"/>
<keyword evidence="4 6" id="KW-1133">Transmembrane helix</keyword>
<feature type="transmembrane region" description="Helical" evidence="6">
    <location>
        <begin position="58"/>
        <end position="80"/>
    </location>
</feature>
<evidence type="ECO:0000256" key="1">
    <source>
        <dbReference type="ARBA" id="ARBA00004141"/>
    </source>
</evidence>
<dbReference type="PANTHER" id="PTHR32322:SF9">
    <property type="entry name" value="AMINO-ACID METABOLITE EFFLUX PUMP-RELATED"/>
    <property type="match status" value="1"/>
</dbReference>
<evidence type="ECO:0000256" key="3">
    <source>
        <dbReference type="ARBA" id="ARBA00022692"/>
    </source>
</evidence>
<dbReference type="EMBL" id="JACBZX010000001">
    <property type="protein sequence ID" value="NYG35778.1"/>
    <property type="molecule type" value="Genomic_DNA"/>
</dbReference>
<comment type="similarity">
    <text evidence="2">Belongs to the EamA transporter family.</text>
</comment>
<gene>
    <name evidence="8" type="ORF">BJY28_000247</name>
</gene>
<comment type="caution">
    <text evidence="8">The sequence shown here is derived from an EMBL/GenBank/DDBJ whole genome shotgun (WGS) entry which is preliminary data.</text>
</comment>
<organism evidence="8 9">
    <name type="scientific">Janibacter alkaliphilus</name>
    <dbReference type="NCBI Taxonomy" id="1069963"/>
    <lineage>
        <taxon>Bacteria</taxon>
        <taxon>Bacillati</taxon>
        <taxon>Actinomycetota</taxon>
        <taxon>Actinomycetes</taxon>
        <taxon>Micrococcales</taxon>
        <taxon>Intrasporangiaceae</taxon>
        <taxon>Janibacter</taxon>
    </lineage>
</organism>
<feature type="transmembrane region" description="Helical" evidence="6">
    <location>
        <begin position="86"/>
        <end position="108"/>
    </location>
</feature>
<feature type="transmembrane region" description="Helical" evidence="6">
    <location>
        <begin position="33"/>
        <end position="51"/>
    </location>
</feature>
<dbReference type="InterPro" id="IPR000620">
    <property type="entry name" value="EamA_dom"/>
</dbReference>
<accession>A0A852WZZ8</accession>
<feature type="transmembrane region" description="Helical" evidence="6">
    <location>
        <begin position="139"/>
        <end position="159"/>
    </location>
</feature>
<dbReference type="InterPro" id="IPR037185">
    <property type="entry name" value="EmrE-like"/>
</dbReference>
<evidence type="ECO:0000256" key="4">
    <source>
        <dbReference type="ARBA" id="ARBA00022989"/>
    </source>
</evidence>
<protein>
    <submittedName>
        <fullName evidence="8">O-acetylserine/cysteine efflux transporter</fullName>
    </submittedName>
</protein>
<evidence type="ECO:0000256" key="2">
    <source>
        <dbReference type="ARBA" id="ARBA00007362"/>
    </source>
</evidence>
<dbReference type="RefSeq" id="WP_179461395.1">
    <property type="nucleotide sequence ID" value="NZ_JACBZX010000001.1"/>
</dbReference>
<feature type="transmembrane region" description="Helical" evidence="6">
    <location>
        <begin position="261"/>
        <end position="278"/>
    </location>
</feature>
<sequence>MTRRDTALAALMALIWGSNFIVMDWGLEGVPPFLFAALRFLLVLLPAILLVPRPAVSWWVLAGVGAGISVGQFGFLYLALHLGMPSGMAALVLQVQVPLTILGAALVLGERVSRTVAAGIALALVGMVPVAAGQASASLVPFALCLLAGLSWAAGNVLVRARGVSGGLGLVVWSSLVVPLPMIALSLVVDGPAVVVATVTDLGWRPLVSALWTAVVSTLVGYGIFYSLMHRYPSSRVVSWVLAVPPVALLLGWAVRGEQPSLLELAGAGVVLAGLVLAQRPPRRVAALLGERRAEPEVAAS</sequence>
<keyword evidence="5 6" id="KW-0472">Membrane</keyword>
<dbReference type="PANTHER" id="PTHR32322">
    <property type="entry name" value="INNER MEMBRANE TRANSPORTER"/>
    <property type="match status" value="1"/>
</dbReference>
<feature type="transmembrane region" description="Helical" evidence="6">
    <location>
        <begin position="207"/>
        <end position="225"/>
    </location>
</feature>
<keyword evidence="3 6" id="KW-0812">Transmembrane</keyword>
<name>A0A852WZZ8_9MICO</name>
<dbReference type="SUPFAM" id="SSF103481">
    <property type="entry name" value="Multidrug resistance efflux transporter EmrE"/>
    <property type="match status" value="2"/>
</dbReference>
<feature type="transmembrane region" description="Helical" evidence="6">
    <location>
        <begin position="166"/>
        <end position="187"/>
    </location>
</feature>
<feature type="transmembrane region" description="Helical" evidence="6">
    <location>
        <begin position="7"/>
        <end position="27"/>
    </location>
</feature>
<feature type="domain" description="EamA" evidence="7">
    <location>
        <begin position="8"/>
        <end position="128"/>
    </location>
</feature>
<dbReference type="InterPro" id="IPR050638">
    <property type="entry name" value="AA-Vitamin_Transporters"/>
</dbReference>